<protein>
    <submittedName>
        <fullName evidence="1">Uncharacterized protein</fullName>
    </submittedName>
</protein>
<comment type="caution">
    <text evidence="1">The sequence shown here is derived from an EMBL/GenBank/DDBJ whole genome shotgun (WGS) entry which is preliminary data.</text>
</comment>
<dbReference type="AlphaFoldDB" id="A0A4Y1ZZK9"/>
<evidence type="ECO:0000313" key="2">
    <source>
        <dbReference type="Proteomes" id="UP000499080"/>
    </source>
</evidence>
<gene>
    <name evidence="1" type="ORF">AVEN_128133_1</name>
</gene>
<name>A0A4Y1ZZK9_ARAVE</name>
<evidence type="ECO:0000313" key="1">
    <source>
        <dbReference type="EMBL" id="GBL72951.1"/>
    </source>
</evidence>
<organism evidence="1 2">
    <name type="scientific">Araneus ventricosus</name>
    <name type="common">Orbweaver spider</name>
    <name type="synonym">Epeira ventricosa</name>
    <dbReference type="NCBI Taxonomy" id="182803"/>
    <lineage>
        <taxon>Eukaryota</taxon>
        <taxon>Metazoa</taxon>
        <taxon>Ecdysozoa</taxon>
        <taxon>Arthropoda</taxon>
        <taxon>Chelicerata</taxon>
        <taxon>Arachnida</taxon>
        <taxon>Araneae</taxon>
        <taxon>Araneomorphae</taxon>
        <taxon>Entelegynae</taxon>
        <taxon>Araneoidea</taxon>
        <taxon>Araneidae</taxon>
        <taxon>Araneus</taxon>
    </lineage>
</organism>
<reference evidence="1 2" key="1">
    <citation type="journal article" date="2019" name="Sci. Rep.">
        <title>Orb-weaving spider Araneus ventricosus genome elucidates the spidroin gene catalogue.</title>
        <authorList>
            <person name="Kono N."/>
            <person name="Nakamura H."/>
            <person name="Ohtoshi R."/>
            <person name="Moran D.A.P."/>
            <person name="Shinohara A."/>
            <person name="Yoshida Y."/>
            <person name="Fujiwara M."/>
            <person name="Mori M."/>
            <person name="Tomita M."/>
            <person name="Arakawa K."/>
        </authorList>
    </citation>
    <scope>NUCLEOTIDE SEQUENCE [LARGE SCALE GENOMIC DNA]</scope>
</reference>
<dbReference type="Proteomes" id="UP000499080">
    <property type="component" value="Unassembled WGS sequence"/>
</dbReference>
<sequence>MGPCDDLPAKPELLHWGTMRRARREPVTQVCRASVNSAIKEHGITCRATAATLGGNASCVRALSTRLPTTQFRFKGEWISYRPYQTYKYQVNVSGTNEYQYQHISDTAKPCINPTLNRRH</sequence>
<accession>A0A4Y1ZZK9</accession>
<dbReference type="EMBL" id="BGPR01000002">
    <property type="protein sequence ID" value="GBL72951.1"/>
    <property type="molecule type" value="Genomic_DNA"/>
</dbReference>
<proteinExistence type="predicted"/>
<keyword evidence="2" id="KW-1185">Reference proteome</keyword>